<accession>A0A9N8LJU3</accession>
<feature type="region of interest" description="Disordered" evidence="1">
    <location>
        <begin position="911"/>
        <end position="932"/>
    </location>
</feature>
<comment type="caution">
    <text evidence="3">The sequence shown here is derived from an EMBL/GenBank/DDBJ whole genome shotgun (WGS) entry which is preliminary data.</text>
</comment>
<dbReference type="InterPro" id="IPR036397">
    <property type="entry name" value="RNaseH_sf"/>
</dbReference>
<evidence type="ECO:0000256" key="1">
    <source>
        <dbReference type="SAM" id="MobiDB-lite"/>
    </source>
</evidence>
<dbReference type="InterPro" id="IPR043502">
    <property type="entry name" value="DNA/RNA_pol_sf"/>
</dbReference>
<dbReference type="AlphaFoldDB" id="A0A9N8LJU3"/>
<evidence type="ECO:0000313" key="4">
    <source>
        <dbReference type="Proteomes" id="UP000836404"/>
    </source>
</evidence>
<dbReference type="GO" id="GO:0003824">
    <property type="term" value="F:catalytic activity"/>
    <property type="evidence" value="ECO:0007669"/>
    <property type="project" value="InterPro"/>
</dbReference>
<protein>
    <recommendedName>
        <fullName evidence="2">Reverse transcriptase domain-containing protein</fullName>
    </recommendedName>
</protein>
<dbReference type="SUPFAM" id="SSF56672">
    <property type="entry name" value="DNA/RNA polymerases"/>
    <property type="match status" value="1"/>
</dbReference>
<organism evidence="3 4">
    <name type="scientific">Tilletia laevis</name>
    <dbReference type="NCBI Taxonomy" id="157183"/>
    <lineage>
        <taxon>Eukaryota</taxon>
        <taxon>Fungi</taxon>
        <taxon>Dikarya</taxon>
        <taxon>Basidiomycota</taxon>
        <taxon>Ustilaginomycotina</taxon>
        <taxon>Exobasidiomycetes</taxon>
        <taxon>Tilletiales</taxon>
        <taxon>Tilletiaceae</taxon>
        <taxon>Tilletia</taxon>
    </lineage>
</organism>
<sequence length="1172" mass="130108">MQNDLKVLQYNCHNEPEVIAALLNHPLARKVDILCLQEPYTYYTTPVSHPDWTVFGRSGPLPPEAWGNFPREQAQAARPRVLTYVNNKRLNIANISLVGIEHPDLISVQLRLPENDAGGDEEQATNPSELVVTNIYNPCRSADTVPPLLHSFNIIRSDHHLLVGDFNSHHPLWQSNVYSISRHAESIITATQALHLELVTPLDTPTFHYGGRRALSSTIDLCFATEELRDRVVRCEVGHELDTGSDHAPVLTTLDVSPITATASGRFNMRKCNSQRLVVETRKAWESALTTLPPLDSKESVASWAEAVQRAMITSLEKSTPRARPSPRSQEWYDEGIKHLGSLCNSARRHWQKQRTEDTRNFYVYLRNTLKSTVRSSKRQQRKVALAQADGRSLWKLAKAGRAAGGVGIVSTLRDADGSPVTAPTEKEEILRRGFWGGVSNPSSPETHADDDHFTVSSATAEAAWADFTAEEVRVSLQRSAKNTAPVPDQIPWEVLIHLSRGWSDFNDVLARLYSASIRYGHHPRIWKEATVVVLRKPNKPDYSLAKAYRPISLLNTTAKLLEGMVARRILRRAEGGGLIPPNHFGGRPFRSTEDALLALTQFVKHAHRNGRHVALMTADVSGAYNGVQGDVLAADLERLGWPDRVIQWVGSFMTERSSRLRFADHIGEVFAVPDSLPQGSPLSQLLWLVYSGGLVGATDQERQSMSIGWVDDWTTAVSSPDYDDLQRRLQGVCDLASDWATAHKSQFDQEKTKVCIMPSKKAQPPRPVDVRLHGTAVQAASSVKVLGVTLQSDLKYHTHVNDTVRKATAAAGSLMSWGNLDLKLYERQALSLLRLRTVPETHPLTRTVDQACGRQPLRIKGPLHMLAAAYPDVARAKVKRKLPPDASIPQSKNITILDTKEAAWHSTMLQSKPPTHHSYTSTQTDPGTTAASVQQCTSGEAIPRPDLKTFNCAVALALRKPGSTDPDIRASQREMEERKGLVTVAWMPGHVNAEGNEAADAAAKAAADLEAAASKEEPAAVRMWIKRRTRRAWQRRWNSSSKGATHRTVNTLRVGQATKLYKGLARPLSSLLAQLRTNHIGTNDYLRWRKVKTSALCDRCMRRDTREHIMFACPKTKNQRADLLKEVGRRQASSLAILLNDGGLVKKALKVAAARFDCYRWDETPTPDAGA</sequence>
<gene>
    <name evidence="3" type="ORF">JKILLFL_G9883</name>
</gene>
<dbReference type="InterPro" id="IPR012337">
    <property type="entry name" value="RNaseH-like_sf"/>
</dbReference>
<dbReference type="PANTHER" id="PTHR33481:SF1">
    <property type="entry name" value="ENDONUCLEASE_EXONUCLEASE_PHOSPHATASE DOMAIN-CONTAINING PROTEIN-RELATED"/>
    <property type="match status" value="1"/>
</dbReference>
<reference evidence="3 4" key="1">
    <citation type="submission" date="2020-10" db="EMBL/GenBank/DDBJ databases">
        <authorList>
            <person name="Sedaghatjoo S."/>
        </authorList>
    </citation>
    <scope>NUCLEOTIDE SEQUENCE [LARGE SCALE GENOMIC DNA]</scope>
    <source>
        <strain evidence="3 4">LLFL</strain>
    </source>
</reference>
<dbReference type="InterPro" id="IPR036691">
    <property type="entry name" value="Endo/exonu/phosph_ase_sf"/>
</dbReference>
<dbReference type="CDD" id="cd01650">
    <property type="entry name" value="RT_nLTR_like"/>
    <property type="match status" value="1"/>
</dbReference>
<dbReference type="Pfam" id="PF00078">
    <property type="entry name" value="RVT_1"/>
    <property type="match status" value="1"/>
</dbReference>
<evidence type="ECO:0000313" key="3">
    <source>
        <dbReference type="EMBL" id="CAD6911677.1"/>
    </source>
</evidence>
<dbReference type="Pfam" id="PF14529">
    <property type="entry name" value="Exo_endo_phos_2"/>
    <property type="match status" value="1"/>
</dbReference>
<dbReference type="SUPFAM" id="SSF56219">
    <property type="entry name" value="DNase I-like"/>
    <property type="match status" value="1"/>
</dbReference>
<feature type="non-terminal residue" evidence="3">
    <location>
        <position position="1"/>
    </location>
</feature>
<dbReference type="PANTHER" id="PTHR33481">
    <property type="entry name" value="REVERSE TRANSCRIPTASE"/>
    <property type="match status" value="1"/>
</dbReference>
<evidence type="ECO:0000259" key="2">
    <source>
        <dbReference type="PROSITE" id="PS50878"/>
    </source>
</evidence>
<keyword evidence="4" id="KW-1185">Reference proteome</keyword>
<dbReference type="EMBL" id="CAJHJF010001127">
    <property type="protein sequence ID" value="CAD6911677.1"/>
    <property type="molecule type" value="Genomic_DNA"/>
</dbReference>
<proteinExistence type="predicted"/>
<dbReference type="InterPro" id="IPR000477">
    <property type="entry name" value="RT_dom"/>
</dbReference>
<dbReference type="Proteomes" id="UP000836404">
    <property type="component" value="Unassembled WGS sequence"/>
</dbReference>
<dbReference type="SUPFAM" id="SSF53098">
    <property type="entry name" value="Ribonuclease H-like"/>
    <property type="match status" value="1"/>
</dbReference>
<dbReference type="PROSITE" id="PS50878">
    <property type="entry name" value="RT_POL"/>
    <property type="match status" value="1"/>
</dbReference>
<dbReference type="InterPro" id="IPR005135">
    <property type="entry name" value="Endo/exonuclease/phosphatase"/>
</dbReference>
<feature type="domain" description="Reverse transcriptase" evidence="2">
    <location>
        <begin position="516"/>
        <end position="791"/>
    </location>
</feature>
<name>A0A9N8LJU3_9BASI</name>
<dbReference type="GO" id="GO:0003676">
    <property type="term" value="F:nucleic acid binding"/>
    <property type="evidence" value="ECO:0007669"/>
    <property type="project" value="InterPro"/>
</dbReference>
<dbReference type="Gene3D" id="3.30.420.10">
    <property type="entry name" value="Ribonuclease H-like superfamily/Ribonuclease H"/>
    <property type="match status" value="1"/>
</dbReference>
<dbReference type="Gene3D" id="3.60.10.10">
    <property type="entry name" value="Endonuclease/exonuclease/phosphatase"/>
    <property type="match status" value="1"/>
</dbReference>